<protein>
    <recommendedName>
        <fullName evidence="6">PHD-type domain-containing protein</fullName>
    </recommendedName>
</protein>
<feature type="region of interest" description="Disordered" evidence="5">
    <location>
        <begin position="1"/>
        <end position="117"/>
    </location>
</feature>
<keyword evidence="2 4" id="KW-0863">Zinc-finger</keyword>
<dbReference type="InterPro" id="IPR050548">
    <property type="entry name" value="PcG_chromatin_remod_factors"/>
</dbReference>
<dbReference type="Gene3D" id="3.30.40.10">
    <property type="entry name" value="Zinc/RING finger domain, C3HC4 (zinc finger)"/>
    <property type="match status" value="2"/>
</dbReference>
<dbReference type="EMBL" id="CADEPI010000044">
    <property type="protein sequence ID" value="CAB3369262.1"/>
    <property type="molecule type" value="Genomic_DNA"/>
</dbReference>
<dbReference type="PROSITE" id="PS50016">
    <property type="entry name" value="ZF_PHD_2"/>
    <property type="match status" value="1"/>
</dbReference>
<feature type="compositionally biased region" description="Basic and acidic residues" evidence="5">
    <location>
        <begin position="16"/>
        <end position="26"/>
    </location>
</feature>
<dbReference type="Pfam" id="PF00628">
    <property type="entry name" value="PHD"/>
    <property type="match status" value="1"/>
</dbReference>
<dbReference type="OrthoDB" id="10004495at2759"/>
<evidence type="ECO:0000256" key="5">
    <source>
        <dbReference type="SAM" id="MobiDB-lite"/>
    </source>
</evidence>
<dbReference type="InterPro" id="IPR013761">
    <property type="entry name" value="SAM/pointed_sf"/>
</dbReference>
<dbReference type="InterPro" id="IPR011011">
    <property type="entry name" value="Znf_FYVE_PHD"/>
</dbReference>
<reference evidence="7 8" key="1">
    <citation type="submission" date="2020-04" db="EMBL/GenBank/DDBJ databases">
        <authorList>
            <person name="Alioto T."/>
            <person name="Alioto T."/>
            <person name="Gomez Garrido J."/>
        </authorList>
    </citation>
    <scope>NUCLEOTIDE SEQUENCE [LARGE SCALE GENOMIC DNA]</scope>
</reference>
<dbReference type="GO" id="GO:0003682">
    <property type="term" value="F:chromatin binding"/>
    <property type="evidence" value="ECO:0007669"/>
    <property type="project" value="TreeGrafter"/>
</dbReference>
<dbReference type="SUPFAM" id="SSF57903">
    <property type="entry name" value="FYVE/PHD zinc finger"/>
    <property type="match status" value="1"/>
</dbReference>
<evidence type="ECO:0000256" key="3">
    <source>
        <dbReference type="ARBA" id="ARBA00022833"/>
    </source>
</evidence>
<dbReference type="InterPro" id="IPR013083">
    <property type="entry name" value="Znf_RING/FYVE/PHD"/>
</dbReference>
<keyword evidence="1" id="KW-0479">Metal-binding</keyword>
<gene>
    <name evidence="7" type="ORF">CLODIP_2_CD05701</name>
</gene>
<dbReference type="Proteomes" id="UP000494165">
    <property type="component" value="Unassembled WGS sequence"/>
</dbReference>
<dbReference type="PANTHER" id="PTHR12247">
    <property type="entry name" value="POLYCOMB GROUP PROTEIN"/>
    <property type="match status" value="1"/>
</dbReference>
<sequence length="352" mass="39599">MENCRDDTDENYSSDDSDKVAPKDFMRSLPDSGKRTRKARQVFDPSDNNIPKSKMGKRSSHLLLPGQQQPLGRPAKVPRHEPPSSPVSSTKSSPEKTPLKESCPPMPTSPVSTPSTTPTKFEPLGCVLCLKDTSSKSLRLIHCKMKNCSNQVHPLCLRNMTDLTMEAPMKHALKWRCIQCRKCTICSKKRDLKIFPNEWMVVCHSCDETFHAQCHSPALLKKPSSKWNCYRCTVDKAVSAGSKIVLYPDAPPLSIDMPQEEPEHVVTMENSVANPDEICDVVEWTSSDLSTYFKDKGFGEEAKIIEEQEVDGKSLLLMSRMDVLRGLKLKLGPALLMYNNHIVAMKEIYFKV</sequence>
<evidence type="ECO:0000256" key="2">
    <source>
        <dbReference type="ARBA" id="ARBA00022771"/>
    </source>
</evidence>
<evidence type="ECO:0000256" key="4">
    <source>
        <dbReference type="PROSITE-ProRule" id="PRU00146"/>
    </source>
</evidence>
<evidence type="ECO:0000313" key="8">
    <source>
        <dbReference type="Proteomes" id="UP000494165"/>
    </source>
</evidence>
<feature type="domain" description="PHD-type" evidence="6">
    <location>
        <begin position="180"/>
        <end position="235"/>
    </location>
</feature>
<dbReference type="SMART" id="SM00249">
    <property type="entry name" value="PHD"/>
    <property type="match status" value="2"/>
</dbReference>
<dbReference type="SUPFAM" id="SSF47769">
    <property type="entry name" value="SAM/Pointed domain"/>
    <property type="match status" value="1"/>
</dbReference>
<proteinExistence type="predicted"/>
<dbReference type="GO" id="GO:0008270">
    <property type="term" value="F:zinc ion binding"/>
    <property type="evidence" value="ECO:0007669"/>
    <property type="project" value="UniProtKB-KW"/>
</dbReference>
<accession>A0A8S1CMW9</accession>
<keyword evidence="3" id="KW-0862">Zinc</keyword>
<dbReference type="PANTHER" id="PTHR12247:SF139">
    <property type="entry name" value="ATHERIN-RELATED"/>
    <property type="match status" value="1"/>
</dbReference>
<name>A0A8S1CMW9_9INSE</name>
<evidence type="ECO:0000313" key="7">
    <source>
        <dbReference type="EMBL" id="CAB3369262.1"/>
    </source>
</evidence>
<dbReference type="GO" id="GO:0045892">
    <property type="term" value="P:negative regulation of DNA-templated transcription"/>
    <property type="evidence" value="ECO:0007669"/>
    <property type="project" value="TreeGrafter"/>
</dbReference>
<evidence type="ECO:0000259" key="6">
    <source>
        <dbReference type="PROSITE" id="PS50016"/>
    </source>
</evidence>
<evidence type="ECO:0000256" key="1">
    <source>
        <dbReference type="ARBA" id="ARBA00022723"/>
    </source>
</evidence>
<dbReference type="Gene3D" id="1.10.150.50">
    <property type="entry name" value="Transcription Factor, Ets-1"/>
    <property type="match status" value="1"/>
</dbReference>
<comment type="caution">
    <text evidence="7">The sequence shown here is derived from an EMBL/GenBank/DDBJ whole genome shotgun (WGS) entry which is preliminary data.</text>
</comment>
<dbReference type="AlphaFoldDB" id="A0A8S1CMW9"/>
<feature type="compositionally biased region" description="Low complexity" evidence="5">
    <location>
        <begin position="62"/>
        <end position="72"/>
    </location>
</feature>
<organism evidence="7 8">
    <name type="scientific">Cloeon dipterum</name>
    <dbReference type="NCBI Taxonomy" id="197152"/>
    <lineage>
        <taxon>Eukaryota</taxon>
        <taxon>Metazoa</taxon>
        <taxon>Ecdysozoa</taxon>
        <taxon>Arthropoda</taxon>
        <taxon>Hexapoda</taxon>
        <taxon>Insecta</taxon>
        <taxon>Pterygota</taxon>
        <taxon>Palaeoptera</taxon>
        <taxon>Ephemeroptera</taxon>
        <taxon>Pisciforma</taxon>
        <taxon>Baetidae</taxon>
        <taxon>Cloeon</taxon>
    </lineage>
</organism>
<dbReference type="GO" id="GO:0005634">
    <property type="term" value="C:nucleus"/>
    <property type="evidence" value="ECO:0007669"/>
    <property type="project" value="TreeGrafter"/>
</dbReference>
<dbReference type="GO" id="GO:0042393">
    <property type="term" value="F:histone binding"/>
    <property type="evidence" value="ECO:0007669"/>
    <property type="project" value="TreeGrafter"/>
</dbReference>
<dbReference type="InterPro" id="IPR019787">
    <property type="entry name" value="Znf_PHD-finger"/>
</dbReference>
<keyword evidence="8" id="KW-1185">Reference proteome</keyword>
<dbReference type="InterPro" id="IPR001965">
    <property type="entry name" value="Znf_PHD"/>
</dbReference>